<dbReference type="EMBL" id="CAKOAT010107599">
    <property type="protein sequence ID" value="CAH8327258.1"/>
    <property type="molecule type" value="Genomic_DNA"/>
</dbReference>
<gene>
    <name evidence="1" type="ORF">ERUC_LOCUS11013</name>
</gene>
<comment type="caution">
    <text evidence="1">The sequence shown here is derived from an EMBL/GenBank/DDBJ whole genome shotgun (WGS) entry which is preliminary data.</text>
</comment>
<reference evidence="1 2" key="1">
    <citation type="submission" date="2022-03" db="EMBL/GenBank/DDBJ databases">
        <authorList>
            <person name="Macdonald S."/>
            <person name="Ahmed S."/>
            <person name="Newling K."/>
        </authorList>
    </citation>
    <scope>NUCLEOTIDE SEQUENCE [LARGE SCALE GENOMIC DNA]</scope>
</reference>
<protein>
    <submittedName>
        <fullName evidence="1">Uncharacterized protein</fullName>
    </submittedName>
</protein>
<dbReference type="InterPro" id="IPR053264">
    <property type="entry name" value="Lipoate-ligase_2_inactive"/>
</dbReference>
<evidence type="ECO:0000313" key="2">
    <source>
        <dbReference type="Proteomes" id="UP001642260"/>
    </source>
</evidence>
<dbReference type="AlphaFoldDB" id="A0ABC8JH47"/>
<name>A0ABC8JH47_ERUVS</name>
<dbReference type="PANTHER" id="PTHR43506:SF1">
    <property type="entry name" value="BPL_LPL CATALYTIC DOMAIN-CONTAINING PROTEIN"/>
    <property type="match status" value="1"/>
</dbReference>
<dbReference type="PANTHER" id="PTHR43506">
    <property type="entry name" value="BIOTIN/LIPOATE A/B PROTEIN LIGASE FAMILY"/>
    <property type="match status" value="1"/>
</dbReference>
<organism evidence="1 2">
    <name type="scientific">Eruca vesicaria subsp. sativa</name>
    <name type="common">Garden rocket</name>
    <name type="synonym">Eruca sativa</name>
    <dbReference type="NCBI Taxonomy" id="29727"/>
    <lineage>
        <taxon>Eukaryota</taxon>
        <taxon>Viridiplantae</taxon>
        <taxon>Streptophyta</taxon>
        <taxon>Embryophyta</taxon>
        <taxon>Tracheophyta</taxon>
        <taxon>Spermatophyta</taxon>
        <taxon>Magnoliopsida</taxon>
        <taxon>eudicotyledons</taxon>
        <taxon>Gunneridae</taxon>
        <taxon>Pentapetalae</taxon>
        <taxon>rosids</taxon>
        <taxon>malvids</taxon>
        <taxon>Brassicales</taxon>
        <taxon>Brassicaceae</taxon>
        <taxon>Brassiceae</taxon>
        <taxon>Eruca</taxon>
    </lineage>
</organism>
<proteinExistence type="predicted"/>
<evidence type="ECO:0000313" key="1">
    <source>
        <dbReference type="EMBL" id="CAH8327258.1"/>
    </source>
</evidence>
<keyword evidence="2" id="KW-1185">Reference proteome</keyword>
<sequence length="75" mass="8462">MDYNVRNMAYLKLPSRVPTVLVDNYKAVGNQFTLNQVNLEDIDSYSKGEHLKTTRLLTMEELEEALAVTSQNAVG</sequence>
<accession>A0ABC8JH47</accession>
<dbReference type="Proteomes" id="UP001642260">
    <property type="component" value="Unassembled WGS sequence"/>
</dbReference>